<dbReference type="SUPFAM" id="SSF64268">
    <property type="entry name" value="PX domain"/>
    <property type="match status" value="1"/>
</dbReference>
<dbReference type="InterPro" id="IPR001683">
    <property type="entry name" value="PX_dom"/>
</dbReference>
<dbReference type="AlphaFoldDB" id="A0AAV1VP89"/>
<dbReference type="Gene3D" id="3.30.1520.10">
    <property type="entry name" value="Phox-like domain"/>
    <property type="match status" value="1"/>
</dbReference>
<dbReference type="Pfam" id="PF00787">
    <property type="entry name" value="PX"/>
    <property type="match status" value="1"/>
</dbReference>
<reference evidence="2" key="1">
    <citation type="submission" date="2024-01" db="EMBL/GenBank/DDBJ databases">
        <authorList>
            <person name="Webb A."/>
        </authorList>
    </citation>
    <scope>NUCLEOTIDE SEQUENCE</scope>
    <source>
        <strain evidence="2">Pm1</strain>
    </source>
</reference>
<dbReference type="CDD" id="cd06093">
    <property type="entry name" value="PX_domain"/>
    <property type="match status" value="1"/>
</dbReference>
<dbReference type="InterPro" id="IPR036871">
    <property type="entry name" value="PX_dom_sf"/>
</dbReference>
<sequence length="269" mass="29341">MGCHHSKMNDVVGGAVVPSPIESGKTSMDIVVTELVADELSKSVPLVEEHNTIVNKEQEIVAITSPVAAPAPEEQTTKAKQPLKSTVVVPEPLEVMNESLDVNAQVAIYMAPVAQEEAKETLVVEEEAKEVRVESEPKADDDKVPQEEETVVREKSIVASTRAPTVWTFVAETISFTVGVAYYNISGSNTKGEEVLLTKRYSEFKVLHAEMAKLMTTNELPRLPGASFLQGRNDQTLLQHREAAFVKMLNAIAQHPDGSMSILFTAFLA</sequence>
<feature type="domain" description="PX" evidence="1">
    <location>
        <begin position="154"/>
        <end position="269"/>
    </location>
</feature>
<comment type="caution">
    <text evidence="2">The sequence shown here is derived from an EMBL/GenBank/DDBJ whole genome shotgun (WGS) entry which is preliminary data.</text>
</comment>
<protein>
    <recommendedName>
        <fullName evidence="1">PX domain-containing protein</fullName>
    </recommendedName>
</protein>
<accession>A0AAV1VP89</accession>
<name>A0AAV1VP89_9STRA</name>
<dbReference type="EMBL" id="CAKLBY020000392">
    <property type="protein sequence ID" value="CAK7948077.1"/>
    <property type="molecule type" value="Genomic_DNA"/>
</dbReference>
<gene>
    <name evidence="2" type="ORF">PM001_LOCUS33227</name>
</gene>
<evidence type="ECO:0000259" key="1">
    <source>
        <dbReference type="PROSITE" id="PS50195"/>
    </source>
</evidence>
<evidence type="ECO:0000313" key="3">
    <source>
        <dbReference type="Proteomes" id="UP001162060"/>
    </source>
</evidence>
<dbReference type="PROSITE" id="PS50195">
    <property type="entry name" value="PX"/>
    <property type="match status" value="1"/>
</dbReference>
<proteinExistence type="predicted"/>
<dbReference type="Proteomes" id="UP001162060">
    <property type="component" value="Unassembled WGS sequence"/>
</dbReference>
<evidence type="ECO:0000313" key="2">
    <source>
        <dbReference type="EMBL" id="CAK7948077.1"/>
    </source>
</evidence>
<dbReference type="GO" id="GO:0035091">
    <property type="term" value="F:phosphatidylinositol binding"/>
    <property type="evidence" value="ECO:0007669"/>
    <property type="project" value="InterPro"/>
</dbReference>
<organism evidence="2 3">
    <name type="scientific">Peronospora matthiolae</name>
    <dbReference type="NCBI Taxonomy" id="2874970"/>
    <lineage>
        <taxon>Eukaryota</taxon>
        <taxon>Sar</taxon>
        <taxon>Stramenopiles</taxon>
        <taxon>Oomycota</taxon>
        <taxon>Peronosporomycetes</taxon>
        <taxon>Peronosporales</taxon>
        <taxon>Peronosporaceae</taxon>
        <taxon>Peronospora</taxon>
    </lineage>
</organism>